<proteinExistence type="inferred from homology"/>
<dbReference type="OrthoDB" id="47652at2"/>
<dbReference type="InterPro" id="IPR003425">
    <property type="entry name" value="CCB3/YggT"/>
</dbReference>
<comment type="similarity">
    <text evidence="1">Belongs to the YggT family.</text>
</comment>
<accession>A0A2A6RIF9</accession>
<organism evidence="2 3">
    <name type="scientific">Candidatus Viridilinea mediisalina</name>
    <dbReference type="NCBI Taxonomy" id="2024553"/>
    <lineage>
        <taxon>Bacteria</taxon>
        <taxon>Bacillati</taxon>
        <taxon>Chloroflexota</taxon>
        <taxon>Chloroflexia</taxon>
        <taxon>Chloroflexales</taxon>
        <taxon>Chloroflexineae</taxon>
        <taxon>Oscillochloridaceae</taxon>
        <taxon>Candidatus Viridilinea</taxon>
    </lineage>
</organism>
<dbReference type="EMBL" id="NQWI01000058">
    <property type="protein sequence ID" value="PDW02630.1"/>
    <property type="molecule type" value="Genomic_DNA"/>
</dbReference>
<dbReference type="Proteomes" id="UP000220527">
    <property type="component" value="Unassembled WGS sequence"/>
</dbReference>
<dbReference type="AlphaFoldDB" id="A0A2A6RIF9"/>
<dbReference type="GO" id="GO:0016020">
    <property type="term" value="C:membrane"/>
    <property type="evidence" value="ECO:0007669"/>
    <property type="project" value="InterPro"/>
</dbReference>
<evidence type="ECO:0000256" key="1">
    <source>
        <dbReference type="ARBA" id="ARBA00010894"/>
    </source>
</evidence>
<dbReference type="Pfam" id="PF02325">
    <property type="entry name" value="CCB3_YggT"/>
    <property type="match status" value="1"/>
</dbReference>
<dbReference type="PANTHER" id="PTHR33219">
    <property type="entry name" value="YLMG HOMOLOG PROTEIN 2, CHLOROPLASTIC"/>
    <property type="match status" value="1"/>
</dbReference>
<dbReference type="RefSeq" id="WP_097644532.1">
    <property type="nucleotide sequence ID" value="NZ_NQWI01000058.1"/>
</dbReference>
<reference evidence="3" key="1">
    <citation type="submission" date="2017-08" db="EMBL/GenBank/DDBJ databases">
        <authorList>
            <person name="Grouzdev D.S."/>
            <person name="Gaisin V.A."/>
            <person name="Rysina M.S."/>
            <person name="Gorlenko V.M."/>
        </authorList>
    </citation>
    <scope>NUCLEOTIDE SEQUENCE [LARGE SCALE GENOMIC DNA]</scope>
    <source>
        <strain evidence="3">Kir15-3F</strain>
    </source>
</reference>
<sequence>MSGFFVTFINLLFQAFFFAILGRVLASWVDPMGNMRATQVLRDITEPILAPIRSVLPPFGMLDLSPLVAMLLLNMIQRLIMGAIY</sequence>
<name>A0A2A6RIF9_9CHLR</name>
<dbReference type="PANTHER" id="PTHR33219:SF14">
    <property type="entry name" value="PROTEIN COFACTOR ASSEMBLY OF COMPLEX C SUBUNIT B CCB3, CHLOROPLASTIC-RELATED"/>
    <property type="match status" value="1"/>
</dbReference>
<protein>
    <recommendedName>
        <fullName evidence="4">YggT family protein</fullName>
    </recommendedName>
</protein>
<gene>
    <name evidence="2" type="ORF">CJ255_12975</name>
</gene>
<comment type="caution">
    <text evidence="2">The sequence shown here is derived from an EMBL/GenBank/DDBJ whole genome shotgun (WGS) entry which is preliminary data.</text>
</comment>
<evidence type="ECO:0000313" key="2">
    <source>
        <dbReference type="EMBL" id="PDW02630.1"/>
    </source>
</evidence>
<evidence type="ECO:0000313" key="3">
    <source>
        <dbReference type="Proteomes" id="UP000220527"/>
    </source>
</evidence>
<keyword evidence="3" id="KW-1185">Reference proteome</keyword>
<evidence type="ECO:0008006" key="4">
    <source>
        <dbReference type="Google" id="ProtNLM"/>
    </source>
</evidence>